<reference evidence="1 2" key="1">
    <citation type="submission" date="2020-06" db="EMBL/GenBank/DDBJ databases">
        <authorList>
            <consortium name="Wellcome Sanger Institute Data Sharing"/>
        </authorList>
    </citation>
    <scope>NUCLEOTIDE SEQUENCE [LARGE SCALE GENOMIC DNA]</scope>
</reference>
<dbReference type="GO" id="GO:0005739">
    <property type="term" value="C:mitochondrion"/>
    <property type="evidence" value="ECO:0007669"/>
    <property type="project" value="InterPro"/>
</dbReference>
<organism evidence="1 2">
    <name type="scientific">Denticeps clupeoides</name>
    <name type="common">denticle herring</name>
    <dbReference type="NCBI Taxonomy" id="299321"/>
    <lineage>
        <taxon>Eukaryota</taxon>
        <taxon>Metazoa</taxon>
        <taxon>Chordata</taxon>
        <taxon>Craniata</taxon>
        <taxon>Vertebrata</taxon>
        <taxon>Euteleostomi</taxon>
        <taxon>Actinopterygii</taxon>
        <taxon>Neopterygii</taxon>
        <taxon>Teleostei</taxon>
        <taxon>Clupei</taxon>
        <taxon>Clupeiformes</taxon>
        <taxon>Denticipitoidei</taxon>
        <taxon>Denticipitidae</taxon>
        <taxon>Denticeps</taxon>
    </lineage>
</organism>
<keyword evidence="2" id="KW-1185">Reference proteome</keyword>
<reference evidence="1" key="3">
    <citation type="submission" date="2025-09" db="UniProtKB">
        <authorList>
            <consortium name="Ensembl"/>
        </authorList>
    </citation>
    <scope>IDENTIFICATION</scope>
</reference>
<reference evidence="1" key="2">
    <citation type="submission" date="2025-08" db="UniProtKB">
        <authorList>
            <consortium name="Ensembl"/>
        </authorList>
    </citation>
    <scope>IDENTIFICATION</scope>
</reference>
<dbReference type="Ensembl" id="ENSDCDT00010000992.1">
    <property type="protein sequence ID" value="ENSDCDP00010000948.1"/>
    <property type="gene ID" value="ENSDCDG00010000536.1"/>
</dbReference>
<sequence>MSAPNAWSRSRERMRLFPELFSRCAEQAAAYGRCVAAGAPELRREACGREFAALKSCFVAAVMSCSGTRW</sequence>
<dbReference type="Proteomes" id="UP000694580">
    <property type="component" value="Chromosome 2"/>
</dbReference>
<dbReference type="GeneTree" id="ENSGT00520000061927"/>
<dbReference type="AlphaFoldDB" id="A0AAY3ZV54"/>
<dbReference type="PANTHER" id="PTHR34561:SF1">
    <property type="entry name" value="NADH DEHYDROGENASE [UBIQUINONE] 1 ALPHA SUBCOMPLEX ASSEMBLY FACTOR 8"/>
    <property type="match status" value="1"/>
</dbReference>
<name>A0AAY3ZV54_9TELE</name>
<gene>
    <name evidence="1" type="primary">NDUFAF8</name>
</gene>
<evidence type="ECO:0000313" key="1">
    <source>
        <dbReference type="Ensembl" id="ENSDCDP00010000948.1"/>
    </source>
</evidence>
<proteinExistence type="predicted"/>
<evidence type="ECO:0008006" key="3">
    <source>
        <dbReference type="Google" id="ProtNLM"/>
    </source>
</evidence>
<accession>A0AAY3ZV54</accession>
<dbReference type="InterPro" id="IPR034595">
    <property type="entry name" value="NDUFAF8"/>
</dbReference>
<dbReference type="PANTHER" id="PTHR34561">
    <property type="entry name" value="NADH DEHYDROGENASE [UBIQUINONE] 1 ALPHA SUBCOMPLEX ASSEMBLY FACTOR 8"/>
    <property type="match status" value="1"/>
</dbReference>
<dbReference type="GO" id="GO:0032981">
    <property type="term" value="P:mitochondrial respiratory chain complex I assembly"/>
    <property type="evidence" value="ECO:0007669"/>
    <property type="project" value="InterPro"/>
</dbReference>
<evidence type="ECO:0000313" key="2">
    <source>
        <dbReference type="Proteomes" id="UP000694580"/>
    </source>
</evidence>
<protein>
    <recommendedName>
        <fullName evidence="3">NDUF8 factor</fullName>
    </recommendedName>
</protein>